<evidence type="ECO:0000259" key="1">
    <source>
        <dbReference type="Pfam" id="PF12697"/>
    </source>
</evidence>
<dbReference type="SUPFAM" id="SSF53474">
    <property type="entry name" value="alpha/beta-Hydrolases"/>
    <property type="match status" value="1"/>
</dbReference>
<dbReference type="EMBL" id="CP012669">
    <property type="protein sequence ID" value="ALE15905.1"/>
    <property type="molecule type" value="Genomic_DNA"/>
</dbReference>
<feature type="domain" description="AB hydrolase-1" evidence="1">
    <location>
        <begin position="2"/>
        <end position="243"/>
    </location>
</feature>
<dbReference type="GO" id="GO:0016787">
    <property type="term" value="F:hydrolase activity"/>
    <property type="evidence" value="ECO:0007669"/>
    <property type="project" value="UniProtKB-KW"/>
</dbReference>
<dbReference type="InterPro" id="IPR000073">
    <property type="entry name" value="AB_hydrolase_1"/>
</dbReference>
<organism evidence="2 3">
    <name type="scientific">Altererythrobacter epoxidivorans</name>
    <dbReference type="NCBI Taxonomy" id="361183"/>
    <lineage>
        <taxon>Bacteria</taxon>
        <taxon>Pseudomonadati</taxon>
        <taxon>Pseudomonadota</taxon>
        <taxon>Alphaproteobacteria</taxon>
        <taxon>Sphingomonadales</taxon>
        <taxon>Erythrobacteraceae</taxon>
        <taxon>Altererythrobacter</taxon>
    </lineage>
</organism>
<dbReference type="PANTHER" id="PTHR43194">
    <property type="entry name" value="HYDROLASE ALPHA/BETA FOLD FAMILY"/>
    <property type="match status" value="1"/>
</dbReference>
<accession>A0A0M4MFD7</accession>
<dbReference type="PANTHER" id="PTHR43194:SF2">
    <property type="entry name" value="PEROXISOMAL MEMBRANE PROTEIN LPX1"/>
    <property type="match status" value="1"/>
</dbReference>
<evidence type="ECO:0000313" key="3">
    <source>
        <dbReference type="Proteomes" id="UP000057938"/>
    </source>
</evidence>
<dbReference type="Proteomes" id="UP000057938">
    <property type="component" value="Chromosome"/>
</dbReference>
<keyword evidence="3" id="KW-1185">Reference proteome</keyword>
<dbReference type="Pfam" id="PF12697">
    <property type="entry name" value="Abhydrolase_6"/>
    <property type="match status" value="1"/>
</dbReference>
<proteinExistence type="predicted"/>
<sequence>MHGLTRNSRDFEELADHLARDRRVIVPEMRGRGLSDYAKDSATYTPLVYVADVQALLAELELGRVIAIGTSMGGLMTMFMAAMAPGQIAGAVLNDIGPQVETAGIERISGYVGQGRSFPTWMHAARALQEIQSDAFPNFTIDNWLEMAKRTMVLGQNGRISFDYDMAIAEPFKDTDNAAPPDLWPAFDALKGAPLLLLRGELSDLLTEETVAEMARRHGDMKSVTVAGVGHAPTLDEPESVAAIDELLARIA</sequence>
<reference evidence="2 3" key="1">
    <citation type="submission" date="2015-09" db="EMBL/GenBank/DDBJ databases">
        <title>Complete genome sequence of a benzo[a]pyrene-degrading bacterium Altererythrobacter epoxidivorans CGMCC 1.7731T.</title>
        <authorList>
            <person name="Li Z."/>
            <person name="Cheng H."/>
            <person name="Huo Y."/>
            <person name="Xu X."/>
        </authorList>
    </citation>
    <scope>NUCLEOTIDE SEQUENCE [LARGE SCALE GENOMIC DNA]</scope>
    <source>
        <strain evidence="2 3">CGMCC 1.7731</strain>
    </source>
</reference>
<name>A0A0M4MFD7_9SPHN</name>
<protein>
    <submittedName>
        <fullName evidence="2">Putative hydrolase</fullName>
    </submittedName>
</protein>
<dbReference type="STRING" id="361183.AMC99_00595"/>
<dbReference type="InterPro" id="IPR029058">
    <property type="entry name" value="AB_hydrolase_fold"/>
</dbReference>
<dbReference type="Gene3D" id="3.40.50.1820">
    <property type="entry name" value="alpha/beta hydrolase"/>
    <property type="match status" value="1"/>
</dbReference>
<evidence type="ECO:0000313" key="2">
    <source>
        <dbReference type="EMBL" id="ALE15905.1"/>
    </source>
</evidence>
<dbReference type="InterPro" id="IPR050228">
    <property type="entry name" value="Carboxylesterase_BioH"/>
</dbReference>
<keyword evidence="2" id="KW-0378">Hydrolase</keyword>
<dbReference type="PATRIC" id="fig|361183.4.peg.586"/>
<gene>
    <name evidence="2" type="ORF">AMC99_00595</name>
</gene>
<dbReference type="AlphaFoldDB" id="A0A0M4MFD7"/>
<dbReference type="KEGG" id="aep:AMC99_00595"/>